<dbReference type="InterPro" id="IPR006428">
    <property type="entry name" value="Portal_SPP1-type"/>
</dbReference>
<dbReference type="Pfam" id="PF05133">
    <property type="entry name" value="SPP1_portal"/>
    <property type="match status" value="1"/>
</dbReference>
<comment type="caution">
    <text evidence="2">The sequence shown here is derived from an EMBL/GenBank/DDBJ whole genome shotgun (WGS) entry which is preliminary data.</text>
</comment>
<sequence>MDSSKKRFSDESNKQYVYASTDDLLYNLDDLNEMVINHEKHQASRLKELESYYLGDNTTVLKKKRRREEHLADHRATHNFAKYVSQFIQGYMVGVPIKMQYEDDDKATNEILTSINRINEADAHNSELILDLSIYGRAYELLFRSQNDEVKFVSLDPKGTFVIYDKTVERKPIAGIRYYREDDELFIELYTKTQKVKFIHDDEGKLNIIDNEQHYFDGVPIIEYVNNRFRQGDFENVLNLIDLYDAAQSDTANYMTDINDAMLKIVGNLEMDPKEADEMRERNILLLTPGTDANGKQLNADADYIYKKYDVAGVEKYKDRVQADIHKFTNTPNMNDESFAGVQSGESMKYKLFGLEQVRATKERYFKRSLRTRYRLINNILEFAQEGSFDADKMTITFTPNLPKSAKDEVDMFNSLGGELSEETKLSLLSLVENPQEELERLEKQRKKTRPGQYMKMPN</sequence>
<organism evidence="2 3">
    <name type="scientific">Virgibacillus dokdonensis</name>
    <dbReference type="NCBI Taxonomy" id="302167"/>
    <lineage>
        <taxon>Bacteria</taxon>
        <taxon>Bacillati</taxon>
        <taxon>Bacillota</taxon>
        <taxon>Bacilli</taxon>
        <taxon>Bacillales</taxon>
        <taxon>Bacillaceae</taxon>
        <taxon>Virgibacillus</taxon>
    </lineage>
</organism>
<dbReference type="NCBIfam" id="TIGR01538">
    <property type="entry name" value="portal_SPP1"/>
    <property type="match status" value="1"/>
</dbReference>
<evidence type="ECO:0000313" key="2">
    <source>
        <dbReference type="EMBL" id="MEF2293130.1"/>
    </source>
</evidence>
<gene>
    <name evidence="2" type="ORF">V2W34_14105</name>
</gene>
<dbReference type="Proteomes" id="UP001356080">
    <property type="component" value="Unassembled WGS sequence"/>
</dbReference>
<dbReference type="EMBL" id="JAZHPM010000026">
    <property type="protein sequence ID" value="MEF2293130.1"/>
    <property type="molecule type" value="Genomic_DNA"/>
</dbReference>
<feature type="region of interest" description="Disordered" evidence="1">
    <location>
        <begin position="437"/>
        <end position="459"/>
    </location>
</feature>
<keyword evidence="3" id="KW-1185">Reference proteome</keyword>
<dbReference type="RefSeq" id="WP_331805678.1">
    <property type="nucleotide sequence ID" value="NZ_JAZHPM010000026.1"/>
</dbReference>
<accession>A0ABU7VJ84</accession>
<evidence type="ECO:0000313" key="3">
    <source>
        <dbReference type="Proteomes" id="UP001356080"/>
    </source>
</evidence>
<evidence type="ECO:0000256" key="1">
    <source>
        <dbReference type="SAM" id="MobiDB-lite"/>
    </source>
</evidence>
<proteinExistence type="predicted"/>
<dbReference type="InterPro" id="IPR021145">
    <property type="entry name" value="Portal_protein_SPP1_Gp6-like"/>
</dbReference>
<protein>
    <submittedName>
        <fullName evidence="2">Phage portal protein</fullName>
    </submittedName>
</protein>
<reference evidence="2 3" key="1">
    <citation type="submission" date="2024-01" db="EMBL/GenBank/DDBJ databases">
        <title>Survival strategy associated with biotechnological potential of Virgibacillus dokdonensis T4.6 isolated from salt-fermented shrimp paste.</title>
        <authorList>
            <person name="Doan T.V."/>
            <person name="Quach N.T."/>
            <person name="Phi Q.-T."/>
        </authorList>
    </citation>
    <scope>NUCLEOTIDE SEQUENCE [LARGE SCALE GENOMIC DNA]</scope>
    <source>
        <strain evidence="2 3">T4.6</strain>
    </source>
</reference>
<name>A0ABU7VJ84_9BACI</name>